<accession>A0A438J5C9</accession>
<protein>
    <submittedName>
        <fullName evidence="4">AT-rich interactive domain-containing protein 2</fullName>
    </submittedName>
</protein>
<dbReference type="EMBL" id="QGNW01000062">
    <property type="protein sequence ID" value="RVX04180.1"/>
    <property type="molecule type" value="Genomic_DNA"/>
</dbReference>
<dbReference type="Proteomes" id="UP000288805">
    <property type="component" value="Unassembled WGS sequence"/>
</dbReference>
<evidence type="ECO:0000313" key="5">
    <source>
        <dbReference type="Proteomes" id="UP000288805"/>
    </source>
</evidence>
<dbReference type="PANTHER" id="PTHR46872:SF10">
    <property type="entry name" value="MYB-LIKE DOMAIN-CONTAINING PROTEIN"/>
    <property type="match status" value="1"/>
</dbReference>
<gene>
    <name evidence="4" type="primary">ARID2_11</name>
    <name evidence="4" type="ORF">CK203_015499</name>
</gene>
<dbReference type="InterPro" id="IPR001005">
    <property type="entry name" value="SANT/Myb"/>
</dbReference>
<dbReference type="InterPro" id="IPR000949">
    <property type="entry name" value="ELM2_dom"/>
</dbReference>
<feature type="domain" description="ELM2" evidence="3">
    <location>
        <begin position="84"/>
        <end position="204"/>
    </location>
</feature>
<evidence type="ECO:0000256" key="1">
    <source>
        <dbReference type="ARBA" id="ARBA00023242"/>
    </source>
</evidence>
<dbReference type="CDD" id="cd00167">
    <property type="entry name" value="SANT"/>
    <property type="match status" value="1"/>
</dbReference>
<comment type="caution">
    <text evidence="4">The sequence shown here is derived from an EMBL/GenBank/DDBJ whole genome shotgun (WGS) entry which is preliminary data.</text>
</comment>
<proteinExistence type="predicted"/>
<feature type="compositionally biased region" description="Polar residues" evidence="2">
    <location>
        <begin position="60"/>
        <end position="72"/>
    </location>
</feature>
<dbReference type="PROSITE" id="PS51156">
    <property type="entry name" value="ELM2"/>
    <property type="match status" value="1"/>
</dbReference>
<reference evidence="4 5" key="1">
    <citation type="journal article" date="2018" name="PLoS Genet.">
        <title>Population sequencing reveals clonal diversity and ancestral inbreeding in the grapevine cultivar Chardonnay.</title>
        <authorList>
            <person name="Roach M.J."/>
            <person name="Johnson D.L."/>
            <person name="Bohlmann J."/>
            <person name="van Vuuren H.J."/>
            <person name="Jones S.J."/>
            <person name="Pretorius I.S."/>
            <person name="Schmidt S.A."/>
            <person name="Borneman A.R."/>
        </authorList>
    </citation>
    <scope>NUCLEOTIDE SEQUENCE [LARGE SCALE GENOMIC DNA]</scope>
    <source>
        <strain evidence="5">cv. Chardonnay</strain>
        <tissue evidence="4">Leaf</tissue>
    </source>
</reference>
<keyword evidence="1" id="KW-0539">Nucleus</keyword>
<sequence>MHPSMYEDNIVVNHQSTEKSRCSRRLFSVKSHLCSCSAAQSKLPGPHRTKSESCPKEQALTPNEQEPENTNTLDDLFPDDLFLKPIPVGPNFQAEAPKWTGEVTESDSKWLGTQVWPLENGECSFRIEKDCAGRGKPDSCDCRFFRFDRMGEEISLAWTTEEEKRFKHMIRLNSSLQSPSFWDNALRIFPTKTREALVSYYFNVFLIRRRIYQNRVTPRKIDSDDDELEFGSLGGSFGHEVIKVPWSEFLTCTQNEQSTELD</sequence>
<evidence type="ECO:0000256" key="2">
    <source>
        <dbReference type="SAM" id="MobiDB-lite"/>
    </source>
</evidence>
<evidence type="ECO:0000313" key="4">
    <source>
        <dbReference type="EMBL" id="RVX04180.1"/>
    </source>
</evidence>
<dbReference type="PANTHER" id="PTHR46872">
    <property type="entry name" value="DNA BINDING PROTEIN"/>
    <property type="match status" value="1"/>
</dbReference>
<dbReference type="AlphaFoldDB" id="A0A438J5C9"/>
<name>A0A438J5C9_VITVI</name>
<organism evidence="4 5">
    <name type="scientific">Vitis vinifera</name>
    <name type="common">Grape</name>
    <dbReference type="NCBI Taxonomy" id="29760"/>
    <lineage>
        <taxon>Eukaryota</taxon>
        <taxon>Viridiplantae</taxon>
        <taxon>Streptophyta</taxon>
        <taxon>Embryophyta</taxon>
        <taxon>Tracheophyta</taxon>
        <taxon>Spermatophyta</taxon>
        <taxon>Magnoliopsida</taxon>
        <taxon>eudicotyledons</taxon>
        <taxon>Gunneridae</taxon>
        <taxon>Pentapetalae</taxon>
        <taxon>rosids</taxon>
        <taxon>Vitales</taxon>
        <taxon>Vitaceae</taxon>
        <taxon>Viteae</taxon>
        <taxon>Vitis</taxon>
    </lineage>
</organism>
<evidence type="ECO:0000259" key="3">
    <source>
        <dbReference type="PROSITE" id="PS51156"/>
    </source>
</evidence>
<feature type="region of interest" description="Disordered" evidence="2">
    <location>
        <begin position="39"/>
        <end position="74"/>
    </location>
</feature>